<feature type="region of interest" description="Disordered" evidence="1">
    <location>
        <begin position="75"/>
        <end position="96"/>
    </location>
</feature>
<evidence type="ECO:0000256" key="2">
    <source>
        <dbReference type="SAM" id="Phobius"/>
    </source>
</evidence>
<keyword evidence="2" id="KW-0812">Transmembrane</keyword>
<keyword evidence="2" id="KW-1133">Transmembrane helix</keyword>
<evidence type="ECO:0000256" key="1">
    <source>
        <dbReference type="SAM" id="MobiDB-lite"/>
    </source>
</evidence>
<feature type="transmembrane region" description="Helical" evidence="2">
    <location>
        <begin position="39"/>
        <end position="60"/>
    </location>
</feature>
<sequence>MGIQISATAGTILIATVLTGVFIFRWSQKRTREGVPQEAGDWAAAITVAVAVGALLAALASLPDDNGCAEDAPLAVTTEQCPRPSDTGTPSPSGSS</sequence>
<feature type="compositionally biased region" description="Low complexity" evidence="1">
    <location>
        <begin position="82"/>
        <end position="96"/>
    </location>
</feature>
<dbReference type="Proteomes" id="UP001432071">
    <property type="component" value="Chromosome"/>
</dbReference>
<dbReference type="RefSeq" id="WP_328736596.1">
    <property type="nucleotide sequence ID" value="NZ_CP108038.1"/>
</dbReference>
<organism evidence="3 4">
    <name type="scientific">Streptomyces bobili</name>
    <dbReference type="NCBI Taxonomy" id="67280"/>
    <lineage>
        <taxon>Bacteria</taxon>
        <taxon>Bacillati</taxon>
        <taxon>Actinomycetota</taxon>
        <taxon>Actinomycetes</taxon>
        <taxon>Kitasatosporales</taxon>
        <taxon>Streptomycetaceae</taxon>
        <taxon>Streptomyces</taxon>
    </lineage>
</organism>
<name>A0ABZ1R590_9ACTN</name>
<dbReference type="GeneID" id="93765133"/>
<feature type="transmembrane region" description="Helical" evidence="2">
    <location>
        <begin position="6"/>
        <end position="27"/>
    </location>
</feature>
<evidence type="ECO:0000313" key="3">
    <source>
        <dbReference type="EMBL" id="WUN89860.1"/>
    </source>
</evidence>
<dbReference type="EMBL" id="CP108038">
    <property type="protein sequence ID" value="WUN89860.1"/>
    <property type="molecule type" value="Genomic_DNA"/>
</dbReference>
<keyword evidence="4" id="KW-1185">Reference proteome</keyword>
<protein>
    <submittedName>
        <fullName evidence="3">Uncharacterized protein</fullName>
    </submittedName>
</protein>
<gene>
    <name evidence="3" type="ORF">OHT53_29145</name>
</gene>
<reference evidence="3" key="1">
    <citation type="submission" date="2022-10" db="EMBL/GenBank/DDBJ databases">
        <title>The complete genomes of actinobacterial strains from the NBC collection.</title>
        <authorList>
            <person name="Joergensen T.S."/>
            <person name="Alvarez Arevalo M."/>
            <person name="Sterndorff E.B."/>
            <person name="Faurdal D."/>
            <person name="Vuksanovic O."/>
            <person name="Mourched A.-S."/>
            <person name="Charusanti P."/>
            <person name="Shaw S."/>
            <person name="Blin K."/>
            <person name="Weber T."/>
        </authorList>
    </citation>
    <scope>NUCLEOTIDE SEQUENCE</scope>
    <source>
        <strain evidence="3">NBC_00302</strain>
    </source>
</reference>
<keyword evidence="2" id="KW-0472">Membrane</keyword>
<evidence type="ECO:0000313" key="4">
    <source>
        <dbReference type="Proteomes" id="UP001432071"/>
    </source>
</evidence>
<proteinExistence type="predicted"/>
<accession>A0ABZ1R590</accession>